<dbReference type="HOGENOM" id="CLU_981994_0_0_1"/>
<dbReference type="eggNOG" id="ENOG502S35T">
    <property type="taxonomic scope" value="Eukaryota"/>
</dbReference>
<dbReference type="GO" id="GO:0010447">
    <property type="term" value="P:response to acidic pH"/>
    <property type="evidence" value="ECO:0007669"/>
    <property type="project" value="EnsemblFungi"/>
</dbReference>
<dbReference type="RefSeq" id="XP_001643128.1">
    <property type="nucleotide sequence ID" value="XM_001643078.1"/>
</dbReference>
<keyword evidence="2" id="KW-0812">Transmembrane</keyword>
<organism evidence="5">
    <name type="scientific">Vanderwaltozyma polyspora (strain ATCC 22028 / DSM 70294 / BCRC 21397 / CBS 2163 / NBRC 10782 / NRRL Y-8283 / UCD 57-17)</name>
    <name type="common">Kluyveromyces polysporus</name>
    <dbReference type="NCBI Taxonomy" id="436907"/>
    <lineage>
        <taxon>Eukaryota</taxon>
        <taxon>Fungi</taxon>
        <taxon>Dikarya</taxon>
        <taxon>Ascomycota</taxon>
        <taxon>Saccharomycotina</taxon>
        <taxon>Saccharomycetes</taxon>
        <taxon>Saccharomycetales</taxon>
        <taxon>Saccharomycetaceae</taxon>
        <taxon>Vanderwaltozyma</taxon>
    </lineage>
</organism>
<evidence type="ECO:0000313" key="5">
    <source>
        <dbReference type="Proteomes" id="UP000000267"/>
    </source>
</evidence>
<dbReference type="STRING" id="436907.A7TR22"/>
<dbReference type="GO" id="GO:0006970">
    <property type="term" value="P:response to osmotic stress"/>
    <property type="evidence" value="ECO:0007669"/>
    <property type="project" value="EnsemblFungi"/>
</dbReference>
<feature type="domain" description="Mid2" evidence="3">
    <location>
        <begin position="65"/>
        <end position="198"/>
    </location>
</feature>
<keyword evidence="5" id="KW-1185">Reference proteome</keyword>
<dbReference type="GO" id="GO:1903139">
    <property type="term" value="P:positive regulation of cell integrity MAPK cascade"/>
    <property type="evidence" value="ECO:0007669"/>
    <property type="project" value="EnsemblFungi"/>
</dbReference>
<evidence type="ECO:0000259" key="3">
    <source>
        <dbReference type="Pfam" id="PF04478"/>
    </source>
</evidence>
<dbReference type="PhylomeDB" id="A7TR22"/>
<evidence type="ECO:0000256" key="2">
    <source>
        <dbReference type="SAM" id="Phobius"/>
    </source>
</evidence>
<keyword evidence="2" id="KW-0472">Membrane</keyword>
<dbReference type="GO" id="GO:0031505">
    <property type="term" value="P:fungal-type cell wall organization"/>
    <property type="evidence" value="ECO:0007669"/>
    <property type="project" value="EnsemblFungi"/>
</dbReference>
<dbReference type="EMBL" id="DS480469">
    <property type="protein sequence ID" value="EDO15270.1"/>
    <property type="molecule type" value="Genomic_DNA"/>
</dbReference>
<dbReference type="GO" id="GO:0005886">
    <property type="term" value="C:plasma membrane"/>
    <property type="evidence" value="ECO:0007669"/>
    <property type="project" value="EnsemblFungi"/>
</dbReference>
<dbReference type="GO" id="GO:0000425">
    <property type="term" value="P:pexophagy"/>
    <property type="evidence" value="ECO:0007669"/>
    <property type="project" value="EnsemblFungi"/>
</dbReference>
<dbReference type="InParanoid" id="A7TR22"/>
<dbReference type="KEGG" id="vpo:Kpol_455p1"/>
<feature type="compositionally biased region" description="Polar residues" evidence="1">
    <location>
        <begin position="45"/>
        <end position="58"/>
    </location>
</feature>
<evidence type="ECO:0000313" key="4">
    <source>
        <dbReference type="EMBL" id="EDO15270.1"/>
    </source>
</evidence>
<name>A7TR22_VANPO</name>
<gene>
    <name evidence="4" type="ORF">Kpol_455p1</name>
</gene>
<feature type="compositionally biased region" description="Acidic residues" evidence="1">
    <location>
        <begin position="269"/>
        <end position="278"/>
    </location>
</feature>
<protein>
    <recommendedName>
        <fullName evidence="3">Mid2 domain-containing protein</fullName>
    </recommendedName>
</protein>
<keyword evidence="2" id="KW-1133">Transmembrane helix</keyword>
<dbReference type="GO" id="GO:0004888">
    <property type="term" value="F:transmembrane signaling receptor activity"/>
    <property type="evidence" value="ECO:0007669"/>
    <property type="project" value="EnsemblFungi"/>
</dbReference>
<accession>A7TR22</accession>
<proteinExistence type="predicted"/>
<dbReference type="OrthoDB" id="4070729at2759"/>
<dbReference type="Proteomes" id="UP000000267">
    <property type="component" value="Unassembled WGS sequence"/>
</dbReference>
<dbReference type="GeneID" id="5543342"/>
<feature type="non-terminal residue" evidence="4">
    <location>
        <position position="1"/>
    </location>
</feature>
<sequence length="284" mass="31367">DQLQLLVHQGLRDPLLDLPQLPFLPQPQLHRHHRVSSTEEESTSIFTPTDSSTPSESASVIRTLTTELVNGTSRVSDIYITITATASSTGTNDNTNGHKGLSRKNRNIIIGCVVGIGVPLLIGIAIVLYIFCIQSKKTDFIDSDGKVVTAYSANKLTLWWYKLLGKDASQKYDTNSPLGSSSSDLDQQINDNTSINDFDLDMLQARRHNIANQGTIKRNNTQATATANKPAVNRNSTLTGSTNKHSSNGYSSMSNDEVIDEDKHYNNNNEEDDDEEEDINLRNF</sequence>
<reference evidence="4 5" key="1">
    <citation type="journal article" date="2007" name="Proc. Natl. Acad. Sci. U.S.A.">
        <title>Independent sorting-out of thousands of duplicated gene pairs in two yeast species descended from a whole-genome duplication.</title>
        <authorList>
            <person name="Scannell D.R."/>
            <person name="Frank A.C."/>
            <person name="Conant G.C."/>
            <person name="Byrne K.P."/>
            <person name="Woolfit M."/>
            <person name="Wolfe K.H."/>
        </authorList>
    </citation>
    <scope>NUCLEOTIDE SEQUENCE [LARGE SCALE GENOMIC DNA]</scope>
    <source>
        <strain evidence="5">ATCC 22028 / DSM 70294 / BCRC 21397 / CBS 2163 / NBRC 10782 / NRRL Y-8283 / UCD 57-17</strain>
    </source>
</reference>
<feature type="region of interest" description="Disordered" evidence="1">
    <location>
        <begin position="29"/>
        <end position="58"/>
    </location>
</feature>
<dbReference type="GO" id="GO:0036498">
    <property type="term" value="P:IRE1-mediated unfolded protein response"/>
    <property type="evidence" value="ECO:0007669"/>
    <property type="project" value="EnsemblFungi"/>
</dbReference>
<evidence type="ECO:0000256" key="1">
    <source>
        <dbReference type="SAM" id="MobiDB-lite"/>
    </source>
</evidence>
<feature type="transmembrane region" description="Helical" evidence="2">
    <location>
        <begin position="108"/>
        <end position="131"/>
    </location>
</feature>
<feature type="compositionally biased region" description="Polar residues" evidence="1">
    <location>
        <begin position="216"/>
        <end position="255"/>
    </location>
</feature>
<dbReference type="Pfam" id="PF04478">
    <property type="entry name" value="Mid2"/>
    <property type="match status" value="1"/>
</dbReference>
<dbReference type="AlphaFoldDB" id="A7TR22"/>
<dbReference type="InterPro" id="IPR007567">
    <property type="entry name" value="Mid2_dom"/>
</dbReference>
<feature type="region of interest" description="Disordered" evidence="1">
    <location>
        <begin position="216"/>
        <end position="284"/>
    </location>
</feature>